<dbReference type="STRING" id="187868.SAMN05192589_12222"/>
<dbReference type="PRINTS" id="PR00038">
    <property type="entry name" value="HTHLUXR"/>
</dbReference>
<evidence type="ECO:0000259" key="7">
    <source>
        <dbReference type="PROSITE" id="PS50043"/>
    </source>
</evidence>
<keyword evidence="10" id="KW-1185">Reference proteome</keyword>
<dbReference type="InterPro" id="IPR036388">
    <property type="entry name" value="WH-like_DNA-bd_sf"/>
</dbReference>
<evidence type="ECO:0000313" key="10">
    <source>
        <dbReference type="Proteomes" id="UP000198781"/>
    </source>
</evidence>
<dbReference type="InterPro" id="IPR000792">
    <property type="entry name" value="Tscrpt_reg_LuxR_C"/>
</dbReference>
<dbReference type="AlphaFoldDB" id="A0A1G7E8I1"/>
<keyword evidence="4" id="KW-0238">DNA-binding</keyword>
<keyword evidence="2" id="KW-0902">Two-component regulatory system</keyword>
<dbReference type="Gene3D" id="1.10.10.10">
    <property type="entry name" value="Winged helix-like DNA-binding domain superfamily/Winged helix DNA-binding domain"/>
    <property type="match status" value="1"/>
</dbReference>
<dbReference type="PANTHER" id="PTHR48111">
    <property type="entry name" value="REGULATOR OF RPOS"/>
    <property type="match status" value="1"/>
</dbReference>
<dbReference type="CDD" id="cd19920">
    <property type="entry name" value="REC_PA4781-like"/>
    <property type="match status" value="1"/>
</dbReference>
<keyword evidence="1 6" id="KW-0597">Phosphoprotein</keyword>
<dbReference type="Gene3D" id="3.40.50.2300">
    <property type="match status" value="1"/>
</dbReference>
<dbReference type="InterPro" id="IPR011006">
    <property type="entry name" value="CheY-like_superfamily"/>
</dbReference>
<dbReference type="PROSITE" id="PS50110">
    <property type="entry name" value="RESPONSE_REGULATORY"/>
    <property type="match status" value="1"/>
</dbReference>
<evidence type="ECO:0000313" key="9">
    <source>
        <dbReference type="EMBL" id="SDE59991.1"/>
    </source>
</evidence>
<gene>
    <name evidence="9" type="ORF">SAMN05192589_12222</name>
</gene>
<reference evidence="9 10" key="1">
    <citation type="submission" date="2016-10" db="EMBL/GenBank/DDBJ databases">
        <authorList>
            <person name="de Groot N.N."/>
        </authorList>
    </citation>
    <scope>NUCLEOTIDE SEQUENCE [LARGE SCALE GENOMIC DNA]</scope>
    <source>
        <strain evidence="9 10">DSM 16619</strain>
    </source>
</reference>
<dbReference type="Pfam" id="PF00072">
    <property type="entry name" value="Response_reg"/>
    <property type="match status" value="1"/>
</dbReference>
<feature type="domain" description="HTH luxR-type" evidence="7">
    <location>
        <begin position="288"/>
        <end position="355"/>
    </location>
</feature>
<evidence type="ECO:0000256" key="3">
    <source>
        <dbReference type="ARBA" id="ARBA00023015"/>
    </source>
</evidence>
<dbReference type="SMART" id="SM00448">
    <property type="entry name" value="REC"/>
    <property type="match status" value="1"/>
</dbReference>
<dbReference type="GO" id="GO:0006355">
    <property type="term" value="P:regulation of DNA-templated transcription"/>
    <property type="evidence" value="ECO:0007669"/>
    <property type="project" value="InterPro"/>
</dbReference>
<feature type="domain" description="Response regulatory" evidence="8">
    <location>
        <begin position="28"/>
        <end position="144"/>
    </location>
</feature>
<dbReference type="GO" id="GO:0005829">
    <property type="term" value="C:cytosol"/>
    <property type="evidence" value="ECO:0007669"/>
    <property type="project" value="TreeGrafter"/>
</dbReference>
<evidence type="ECO:0000256" key="2">
    <source>
        <dbReference type="ARBA" id="ARBA00023012"/>
    </source>
</evidence>
<dbReference type="CDD" id="cd06170">
    <property type="entry name" value="LuxR_C_like"/>
    <property type="match status" value="1"/>
</dbReference>
<dbReference type="SUPFAM" id="SSF52172">
    <property type="entry name" value="CheY-like"/>
    <property type="match status" value="1"/>
</dbReference>
<feature type="modified residue" description="4-aspartylphosphate" evidence="6">
    <location>
        <position position="77"/>
    </location>
</feature>
<dbReference type="GO" id="GO:0032993">
    <property type="term" value="C:protein-DNA complex"/>
    <property type="evidence" value="ECO:0007669"/>
    <property type="project" value="TreeGrafter"/>
</dbReference>
<dbReference type="RefSeq" id="WP_245711511.1">
    <property type="nucleotide sequence ID" value="NZ_FMZC01000022.1"/>
</dbReference>
<name>A0A1G7E8I1_9BURK</name>
<protein>
    <submittedName>
        <fullName evidence="9">Two component transcriptional regulator, LuxR family</fullName>
    </submittedName>
</protein>
<proteinExistence type="predicted"/>
<dbReference type="SUPFAM" id="SSF46894">
    <property type="entry name" value="C-terminal effector domain of the bipartite response regulators"/>
    <property type="match status" value="1"/>
</dbReference>
<dbReference type="GO" id="GO:0000976">
    <property type="term" value="F:transcription cis-regulatory region binding"/>
    <property type="evidence" value="ECO:0007669"/>
    <property type="project" value="TreeGrafter"/>
</dbReference>
<keyword evidence="3" id="KW-0805">Transcription regulation</keyword>
<evidence type="ECO:0000256" key="5">
    <source>
        <dbReference type="ARBA" id="ARBA00023163"/>
    </source>
</evidence>
<dbReference type="Pfam" id="PF00196">
    <property type="entry name" value="GerE"/>
    <property type="match status" value="1"/>
</dbReference>
<evidence type="ECO:0000256" key="1">
    <source>
        <dbReference type="ARBA" id="ARBA00022553"/>
    </source>
</evidence>
<dbReference type="InterPro" id="IPR016032">
    <property type="entry name" value="Sig_transdc_resp-reg_C-effctor"/>
</dbReference>
<dbReference type="EMBL" id="FMZC01000022">
    <property type="protein sequence ID" value="SDE59991.1"/>
    <property type="molecule type" value="Genomic_DNA"/>
</dbReference>
<evidence type="ECO:0000256" key="4">
    <source>
        <dbReference type="ARBA" id="ARBA00023125"/>
    </source>
</evidence>
<dbReference type="PANTHER" id="PTHR48111:SF1">
    <property type="entry name" value="TWO-COMPONENT RESPONSE REGULATOR ORR33"/>
    <property type="match status" value="1"/>
</dbReference>
<dbReference type="PROSITE" id="PS50043">
    <property type="entry name" value="HTH_LUXR_2"/>
    <property type="match status" value="1"/>
</dbReference>
<evidence type="ECO:0000259" key="8">
    <source>
        <dbReference type="PROSITE" id="PS50110"/>
    </source>
</evidence>
<evidence type="ECO:0000256" key="6">
    <source>
        <dbReference type="PROSITE-ProRule" id="PRU00169"/>
    </source>
</evidence>
<sequence>MIANAMLPTAALPHDAAAHALDRTRSDVVLIVDDVPDNLAVLHDALDESGYTVLVATGGETALSRAAQALPDVVLLDAMMPGMDGFEVARRLKALPATAHIPIIFMTGLTETEYLVAALDAGGVDYVTKPIKPKEVLARMNVHLQGARRARQEMRQAGQARNALDAFGYASITVRASDGRLMWQTALARELLHGYFSGGGVDAAAGAASDAPVPVPAFAPAPVTEWLRAQLPHVADLAAQQQEPPRLVVEQGARRLSFSLHQQTGDSEGGGDWLIVMREVSDAAVIEAMGLSFKLTAREAEVLYWLVKGKTNRDIGDILGASPATVKKHLERVYVKLGVETRTAAAGIAMARIRQTHPQFEG</sequence>
<dbReference type="Proteomes" id="UP000198781">
    <property type="component" value="Unassembled WGS sequence"/>
</dbReference>
<keyword evidence="5" id="KW-0804">Transcription</keyword>
<accession>A0A1G7E8I1</accession>
<organism evidence="9 10">
    <name type="scientific">Paracidovorax valerianellae</name>
    <dbReference type="NCBI Taxonomy" id="187868"/>
    <lineage>
        <taxon>Bacteria</taxon>
        <taxon>Pseudomonadati</taxon>
        <taxon>Pseudomonadota</taxon>
        <taxon>Betaproteobacteria</taxon>
        <taxon>Burkholderiales</taxon>
        <taxon>Comamonadaceae</taxon>
        <taxon>Paracidovorax</taxon>
    </lineage>
</organism>
<dbReference type="GO" id="GO:0000156">
    <property type="term" value="F:phosphorelay response regulator activity"/>
    <property type="evidence" value="ECO:0007669"/>
    <property type="project" value="TreeGrafter"/>
</dbReference>
<dbReference type="InterPro" id="IPR001789">
    <property type="entry name" value="Sig_transdc_resp-reg_receiver"/>
</dbReference>
<dbReference type="SMART" id="SM00421">
    <property type="entry name" value="HTH_LUXR"/>
    <property type="match status" value="1"/>
</dbReference>
<dbReference type="InterPro" id="IPR039420">
    <property type="entry name" value="WalR-like"/>
</dbReference>